<keyword evidence="2 3" id="KW-0067">ATP-binding</keyword>
<dbReference type="PANTHER" id="PTHR30455">
    <property type="entry name" value="TRANSCRIPTIONAL REPRESSOR NRDR"/>
    <property type="match status" value="1"/>
</dbReference>
<dbReference type="GO" id="GO:0045892">
    <property type="term" value="P:negative regulation of DNA-templated transcription"/>
    <property type="evidence" value="ECO:0007669"/>
    <property type="project" value="InterPro"/>
</dbReference>
<accession>A0A8F5BYR3</accession>
<dbReference type="Pfam" id="PF03477">
    <property type="entry name" value="ATP-cone"/>
    <property type="match status" value="1"/>
</dbReference>
<dbReference type="PANTHER" id="PTHR30455:SF2">
    <property type="entry name" value="TRANSCRIPTIONAL REPRESSOR NRDR"/>
    <property type="match status" value="1"/>
</dbReference>
<evidence type="ECO:0000256" key="3">
    <source>
        <dbReference type="PROSITE-ProRule" id="PRU00492"/>
    </source>
</evidence>
<dbReference type="GO" id="GO:0008270">
    <property type="term" value="F:zinc ion binding"/>
    <property type="evidence" value="ECO:0007669"/>
    <property type="project" value="InterPro"/>
</dbReference>
<name>A0A8F5BYR3_9CREN</name>
<proteinExistence type="predicted"/>
<dbReference type="GeneID" id="65561935"/>
<gene>
    <name evidence="5" type="ORF">J5U21_00412</name>
    <name evidence="6" type="ORF">J5U22_00333</name>
</gene>
<feature type="domain" description="ATP-cone" evidence="4">
    <location>
        <begin position="2"/>
        <end position="88"/>
    </location>
</feature>
<dbReference type="Proteomes" id="UP000694036">
    <property type="component" value="Chromosome"/>
</dbReference>
<dbReference type="InterPro" id="IPR005144">
    <property type="entry name" value="ATP-cone_dom"/>
</dbReference>
<dbReference type="PROSITE" id="PS51161">
    <property type="entry name" value="ATP_CONE"/>
    <property type="match status" value="1"/>
</dbReference>
<sequence length="94" mass="11002">MIKVVKRDGTEEELIWEKIVVSVLKTGAPVNVARKIAYMTVGKIYMDGKDKVTAKELTGIILGFLRKENEEWYKNWIIYDRAVKKRETEKELQK</sequence>
<evidence type="ECO:0000256" key="1">
    <source>
        <dbReference type="ARBA" id="ARBA00022741"/>
    </source>
</evidence>
<dbReference type="EMBL" id="CP077713">
    <property type="protein sequence ID" value="QXJ33788.1"/>
    <property type="molecule type" value="Genomic_DNA"/>
</dbReference>
<evidence type="ECO:0000259" key="4">
    <source>
        <dbReference type="PROSITE" id="PS51161"/>
    </source>
</evidence>
<protein>
    <recommendedName>
        <fullName evidence="4">ATP-cone domain-containing protein</fullName>
    </recommendedName>
</protein>
<reference evidence="6 7" key="1">
    <citation type="journal article" date="2021" name="Environ. Microbiol.">
        <title>New insights into the diversity and evolution of the archaeal mobilome from three complete genomes of Saccharolobus shibatae.</title>
        <authorList>
            <person name="Medvedeva S."/>
            <person name="Brandt D."/>
            <person name="Cvirkaite-Krupovic V."/>
            <person name="Liu Y."/>
            <person name="Severinov K."/>
            <person name="Ishino S."/>
            <person name="Ishino Y."/>
            <person name="Prangishvili D."/>
            <person name="Kalinowski J."/>
            <person name="Krupovic M."/>
        </authorList>
    </citation>
    <scope>NUCLEOTIDE SEQUENCE [LARGE SCALE GENOMIC DNA]</scope>
    <source>
        <strain evidence="5">BEU9</strain>
        <strain evidence="6 7">S38A</strain>
    </source>
</reference>
<evidence type="ECO:0000313" key="6">
    <source>
        <dbReference type="EMBL" id="QXJ33788.1"/>
    </source>
</evidence>
<dbReference type="InterPro" id="IPR003796">
    <property type="entry name" value="RNR_NrdR-like"/>
</dbReference>
<dbReference type="AlphaFoldDB" id="A0A8F5BYR3"/>
<keyword evidence="1 3" id="KW-0547">Nucleotide-binding</keyword>
<keyword evidence="7" id="KW-1185">Reference proteome</keyword>
<evidence type="ECO:0000313" key="7">
    <source>
        <dbReference type="Proteomes" id="UP000694036"/>
    </source>
</evidence>
<dbReference type="EMBL" id="CP077715">
    <property type="protein sequence ID" value="QXJ30763.1"/>
    <property type="molecule type" value="Genomic_DNA"/>
</dbReference>
<evidence type="ECO:0000313" key="5">
    <source>
        <dbReference type="EMBL" id="QXJ30763.1"/>
    </source>
</evidence>
<dbReference type="RefSeq" id="WP_218259199.1">
    <property type="nucleotide sequence ID" value="NZ_CP077713.1"/>
</dbReference>
<evidence type="ECO:0000256" key="2">
    <source>
        <dbReference type="ARBA" id="ARBA00022840"/>
    </source>
</evidence>
<dbReference type="GO" id="GO:0005524">
    <property type="term" value="F:ATP binding"/>
    <property type="evidence" value="ECO:0007669"/>
    <property type="project" value="UniProtKB-UniRule"/>
</dbReference>
<organism evidence="6 7">
    <name type="scientific">Saccharolobus shibatae</name>
    <dbReference type="NCBI Taxonomy" id="2286"/>
    <lineage>
        <taxon>Archaea</taxon>
        <taxon>Thermoproteota</taxon>
        <taxon>Thermoprotei</taxon>
        <taxon>Sulfolobales</taxon>
        <taxon>Sulfolobaceae</taxon>
        <taxon>Saccharolobus</taxon>
    </lineage>
</organism>
<dbReference type="Proteomes" id="UP000693941">
    <property type="component" value="Chromosome"/>
</dbReference>